<dbReference type="PANTHER" id="PTHR45867:SF3">
    <property type="entry name" value="ACID PHOSPHATASE TYPE 7"/>
    <property type="match status" value="1"/>
</dbReference>
<dbReference type="GO" id="GO:0016787">
    <property type="term" value="F:hydrolase activity"/>
    <property type="evidence" value="ECO:0007669"/>
    <property type="project" value="InterPro"/>
</dbReference>
<evidence type="ECO:0000259" key="1">
    <source>
        <dbReference type="Pfam" id="PF00149"/>
    </source>
</evidence>
<organism evidence="2 3">
    <name type="scientific">Folsomia candida</name>
    <name type="common">Springtail</name>
    <dbReference type="NCBI Taxonomy" id="158441"/>
    <lineage>
        <taxon>Eukaryota</taxon>
        <taxon>Metazoa</taxon>
        <taxon>Ecdysozoa</taxon>
        <taxon>Arthropoda</taxon>
        <taxon>Hexapoda</taxon>
        <taxon>Collembola</taxon>
        <taxon>Entomobryomorpha</taxon>
        <taxon>Isotomoidea</taxon>
        <taxon>Isotomidae</taxon>
        <taxon>Proisotominae</taxon>
        <taxon>Folsomia</taxon>
    </lineage>
</organism>
<name>A0A226EST4_FOLCA</name>
<accession>A0A226EST4</accession>
<dbReference type="OrthoDB" id="2345926at2759"/>
<dbReference type="Pfam" id="PF00149">
    <property type="entry name" value="Metallophos"/>
    <property type="match status" value="1"/>
</dbReference>
<proteinExistence type="predicted"/>
<dbReference type="Proteomes" id="UP000198287">
    <property type="component" value="Unassembled WGS sequence"/>
</dbReference>
<reference evidence="2 3" key="1">
    <citation type="submission" date="2015-12" db="EMBL/GenBank/DDBJ databases">
        <title>The genome of Folsomia candida.</title>
        <authorList>
            <person name="Faddeeva A."/>
            <person name="Derks M.F."/>
            <person name="Anvar Y."/>
            <person name="Smit S."/>
            <person name="Van Straalen N."/>
            <person name="Roelofs D."/>
        </authorList>
    </citation>
    <scope>NUCLEOTIDE SEQUENCE [LARGE SCALE GENOMIC DNA]</scope>
    <source>
        <strain evidence="2 3">VU population</strain>
        <tissue evidence="2">Whole body</tissue>
    </source>
</reference>
<comment type="caution">
    <text evidence="2">The sequence shown here is derived from an EMBL/GenBank/DDBJ whole genome shotgun (WGS) entry which is preliminary data.</text>
</comment>
<evidence type="ECO:0000313" key="3">
    <source>
        <dbReference type="Proteomes" id="UP000198287"/>
    </source>
</evidence>
<dbReference type="EMBL" id="LNIX01000002">
    <property type="protein sequence ID" value="OXA60673.1"/>
    <property type="molecule type" value="Genomic_DNA"/>
</dbReference>
<dbReference type="InterPro" id="IPR004843">
    <property type="entry name" value="Calcineurin-like_PHP"/>
</dbReference>
<evidence type="ECO:0000313" key="2">
    <source>
        <dbReference type="EMBL" id="OXA60673.1"/>
    </source>
</evidence>
<dbReference type="Gene3D" id="3.60.21.10">
    <property type="match status" value="1"/>
</dbReference>
<dbReference type="AlphaFoldDB" id="A0A226EST4"/>
<dbReference type="InterPro" id="IPR029052">
    <property type="entry name" value="Metallo-depent_PP-like"/>
</dbReference>
<keyword evidence="3" id="KW-1185">Reference proteome</keyword>
<gene>
    <name evidence="2" type="ORF">Fcan01_04914</name>
</gene>
<dbReference type="PANTHER" id="PTHR45867">
    <property type="entry name" value="PURPLE ACID PHOSPHATASE"/>
    <property type="match status" value="1"/>
</dbReference>
<sequence>MLTIGVIGDFGVISPDSLRVSRLVKSWNPTVIITTGDNIYSPPTPKNYSSVVGVLYREYLCAQEKKRTKPGKLLVLRDSECTELSTLPKKCNTKFLPCVGNHDYPFPGYMKYFQLPTYYSAEFIKPTDFLKIISLNNYGDLHGRFDDKISEQRTWLEKELDSSAHIKWIIITFHYPQQCSNNSDEENEYYLKRCFPFHKYKNVALILSGHQHIYERVEFNNVTNVVVGTSGSTVRRKSKVVIEQSKFLDDSGFGALRLEIGEEEIHGFYYALEYVDGQHRDVLKDQFCINKS</sequence>
<feature type="domain" description="Calcineurin-like phosphoesterase" evidence="1">
    <location>
        <begin position="3"/>
        <end position="214"/>
    </location>
</feature>
<protein>
    <submittedName>
        <fullName evidence="2">Purple acid phosphatase 18</fullName>
    </submittedName>
</protein>
<dbReference type="SUPFAM" id="SSF56300">
    <property type="entry name" value="Metallo-dependent phosphatases"/>
    <property type="match status" value="1"/>
</dbReference>